<reference evidence="2" key="1">
    <citation type="submission" date="2020-05" db="UniProtKB">
        <authorList>
            <consortium name="EnsemblMetazoa"/>
        </authorList>
    </citation>
    <scope>IDENTIFICATION</scope>
    <source>
        <strain evidence="2">Yale</strain>
    </source>
</reference>
<evidence type="ECO:0000313" key="3">
    <source>
        <dbReference type="Proteomes" id="UP000092444"/>
    </source>
</evidence>
<dbReference type="EMBL" id="CCAG010008718">
    <property type="status" value="NOT_ANNOTATED_CDS"/>
    <property type="molecule type" value="Genomic_DNA"/>
</dbReference>
<feature type="region of interest" description="Disordered" evidence="1">
    <location>
        <begin position="134"/>
        <end position="174"/>
    </location>
</feature>
<feature type="compositionally biased region" description="Basic and acidic residues" evidence="1">
    <location>
        <begin position="157"/>
        <end position="174"/>
    </location>
</feature>
<sequence>MVMDVLMVNTQKLADSSVTFKNQSPQFYRLSALQPFQQNQPKHQKPHSRKQKHQHNNQNSRQSQNTNQLPKLKQKAINNDLESLNGHLYDLFKKRLDAVQKELTFHKINNEKKKTLRKCPFSYQNNLSICEKLQGQHQPQRRTNEDRSAMTYDEEVDNGREGKRSSMKDSFSEEYKKRVDKVENGLRKEENTLTADRLGRSFLDWVKRNSAAKNAHLTTESKTAETKGQKAFIGEIAPNPARFDKTLYDFTNSNTIKESLFEEYRKQIDIINNALQALDKRANRNADSYSWENPLPLQRWLTTKNDQHTQPDNNLIWTKGPSAGINAKRDVQLEAQTDLEENEEMREGDNEYDCPNSYRNTDTLEQFHPSRMAKDYPNHTNMKHSSVLAKDVEDLEDLGDVIDDLLLSAKDVEDLEDLGDVIDDRTVETLFHEGEDDDTEDIKSYRTVDNFNEKCLINMENGLNMRVKDDADQVESEDEVDYRLDPQETQSGGRDDMGSETYHTLHNFEETNPNTWLETKNDPYNRMHSHSAWTENRHFGPARRRLSKKLRKSKGTVDDGAITRIDRTPEIFEQVRPPDLKSWLKTNSIGCTQLDDDNSNWIKNEETGTNLRRICKSLAPTTVSKIVGGHTNLPNSGGMLGATNNSLYPTVLTKALEISLNPSNNANSGNLLANVAKRMNTTTLDLAEKIANSGDVNQYALSNGGHLNKMVENYMSKTVISPKPFLAPISFTTSAAAQRLRTTNNPAYRAATTKTTAPALAVKQQVVNNVITTTAASLIQRAESNIDDSYAAAAFSYTPENNGYSSESSSQSAANLSAILDRVLTKLEKIQAGKSNSEDETEHPDGTPCDLVGSWSSQILGLCFDMHLSGQKIRDLENKNKNLNIDIQECVPPKVHNVIDLDWKFGGNTLKQIGGPFYMYAEKKTENLAATFLGFCRTCGGIDTIYGSWTFLLPSKDCSDTSLAFDVKRDLIRRSRMESKRKERYKNLFYRGHSTSKRN</sequence>
<dbReference type="EnsemblMetazoa" id="GMOY006956-RA">
    <property type="protein sequence ID" value="GMOY006956-PA"/>
    <property type="gene ID" value="GMOY006956"/>
</dbReference>
<accession>A0A1B0ESC6</accession>
<feature type="compositionally biased region" description="Low complexity" evidence="1">
    <location>
        <begin position="56"/>
        <end position="68"/>
    </location>
</feature>
<proteinExistence type="predicted"/>
<dbReference type="VEuPathDB" id="VectorBase:GMOY006956"/>
<feature type="region of interest" description="Disordered" evidence="1">
    <location>
        <begin position="470"/>
        <end position="500"/>
    </location>
</feature>
<dbReference type="Proteomes" id="UP000092444">
    <property type="component" value="Unassembled WGS sequence"/>
</dbReference>
<name>A0A1B0ESC6_GLOMM</name>
<dbReference type="AlphaFoldDB" id="A0A1B0ESC6"/>
<feature type="compositionally biased region" description="Basic residues" evidence="1">
    <location>
        <begin position="42"/>
        <end position="55"/>
    </location>
</feature>
<organism evidence="2 3">
    <name type="scientific">Glossina morsitans morsitans</name>
    <name type="common">Savannah tsetse fly</name>
    <dbReference type="NCBI Taxonomy" id="37546"/>
    <lineage>
        <taxon>Eukaryota</taxon>
        <taxon>Metazoa</taxon>
        <taxon>Ecdysozoa</taxon>
        <taxon>Arthropoda</taxon>
        <taxon>Hexapoda</taxon>
        <taxon>Insecta</taxon>
        <taxon>Pterygota</taxon>
        <taxon>Neoptera</taxon>
        <taxon>Endopterygota</taxon>
        <taxon>Diptera</taxon>
        <taxon>Brachycera</taxon>
        <taxon>Muscomorpha</taxon>
        <taxon>Hippoboscoidea</taxon>
        <taxon>Glossinidae</taxon>
        <taxon>Glossina</taxon>
    </lineage>
</organism>
<keyword evidence="3" id="KW-1185">Reference proteome</keyword>
<evidence type="ECO:0000313" key="2">
    <source>
        <dbReference type="EnsemblMetazoa" id="GMOY006956-PA"/>
    </source>
</evidence>
<evidence type="ECO:0000256" key="1">
    <source>
        <dbReference type="SAM" id="MobiDB-lite"/>
    </source>
</evidence>
<feature type="region of interest" description="Disordered" evidence="1">
    <location>
        <begin position="37"/>
        <end position="68"/>
    </location>
</feature>
<protein>
    <submittedName>
        <fullName evidence="2">Uncharacterized protein</fullName>
    </submittedName>
</protein>
<dbReference type="STRING" id="37546.A0A1B0ESC6"/>